<name>A0A1M6IQW1_9CLOT</name>
<keyword evidence="6" id="KW-1185">Reference proteome</keyword>
<keyword evidence="1 3" id="KW-0547">Nucleotide-binding</keyword>
<accession>A0A1M6IQW1</accession>
<evidence type="ECO:0000313" key="6">
    <source>
        <dbReference type="Proteomes" id="UP000184080"/>
    </source>
</evidence>
<gene>
    <name evidence="5" type="ORF">SAMN05444401_2926</name>
</gene>
<evidence type="ECO:0000256" key="1">
    <source>
        <dbReference type="ARBA" id="ARBA00022741"/>
    </source>
</evidence>
<reference evidence="5 6" key="1">
    <citation type="submission" date="2016-11" db="EMBL/GenBank/DDBJ databases">
        <authorList>
            <person name="Jaros S."/>
            <person name="Januszkiewicz K."/>
            <person name="Wedrychowicz H."/>
        </authorList>
    </citation>
    <scope>NUCLEOTIDE SEQUENCE [LARGE SCALE GENOMIC DNA]</scope>
    <source>
        <strain evidence="5 6">DSM 21864</strain>
    </source>
</reference>
<feature type="domain" description="ATP-cone" evidence="4">
    <location>
        <begin position="1"/>
        <end position="93"/>
    </location>
</feature>
<protein>
    <submittedName>
        <fullName evidence="5">ATP cone domain-containing protein</fullName>
    </submittedName>
</protein>
<proteinExistence type="predicted"/>
<dbReference type="STRING" id="1121298.SAMN05444401_2926"/>
<dbReference type="Proteomes" id="UP000184080">
    <property type="component" value="Unassembled WGS sequence"/>
</dbReference>
<dbReference type="EMBL" id="FQZO01000004">
    <property type="protein sequence ID" value="SHJ36797.1"/>
    <property type="molecule type" value="Genomic_DNA"/>
</dbReference>
<dbReference type="Pfam" id="PF03477">
    <property type="entry name" value="ATP-cone"/>
    <property type="match status" value="1"/>
</dbReference>
<dbReference type="RefSeq" id="WP_073008118.1">
    <property type="nucleotide sequence ID" value="NZ_FQZO01000004.1"/>
</dbReference>
<dbReference type="OrthoDB" id="1955101at2"/>
<evidence type="ECO:0000259" key="4">
    <source>
        <dbReference type="PROSITE" id="PS51161"/>
    </source>
</evidence>
<dbReference type="AlphaFoldDB" id="A0A1M6IQW1"/>
<dbReference type="PROSITE" id="PS51161">
    <property type="entry name" value="ATP_CONE"/>
    <property type="match status" value="1"/>
</dbReference>
<sequence length="95" mass="10776">MRVIKRLGGVEGFDSAKIKTSIANTSDSINKPLNQGDLNTITNAVSQKIRSRFKDEITYIQIRDIVVEELRDGAFFDIAKAYKEPESLKKFIEKI</sequence>
<evidence type="ECO:0000256" key="2">
    <source>
        <dbReference type="ARBA" id="ARBA00022840"/>
    </source>
</evidence>
<keyword evidence="2 3" id="KW-0067">ATP-binding</keyword>
<dbReference type="GO" id="GO:0005524">
    <property type="term" value="F:ATP binding"/>
    <property type="evidence" value="ECO:0007669"/>
    <property type="project" value="UniProtKB-UniRule"/>
</dbReference>
<evidence type="ECO:0000256" key="3">
    <source>
        <dbReference type="PROSITE-ProRule" id="PRU00492"/>
    </source>
</evidence>
<evidence type="ECO:0000313" key="5">
    <source>
        <dbReference type="EMBL" id="SHJ36797.1"/>
    </source>
</evidence>
<organism evidence="5 6">
    <name type="scientific">Clostridium amylolyticum</name>
    <dbReference type="NCBI Taxonomy" id="1121298"/>
    <lineage>
        <taxon>Bacteria</taxon>
        <taxon>Bacillati</taxon>
        <taxon>Bacillota</taxon>
        <taxon>Clostridia</taxon>
        <taxon>Eubacteriales</taxon>
        <taxon>Clostridiaceae</taxon>
        <taxon>Clostridium</taxon>
    </lineage>
</organism>
<dbReference type="InterPro" id="IPR005144">
    <property type="entry name" value="ATP-cone_dom"/>
</dbReference>